<feature type="compositionally biased region" description="Basic and acidic residues" evidence="4">
    <location>
        <begin position="601"/>
        <end position="618"/>
    </location>
</feature>
<dbReference type="PROSITE" id="PS01036">
    <property type="entry name" value="HSP70_3"/>
    <property type="match status" value="1"/>
</dbReference>
<proteinExistence type="predicted"/>
<dbReference type="Proteomes" id="UP001470230">
    <property type="component" value="Unassembled WGS sequence"/>
</dbReference>
<name>A0ABR2H1U6_9EUKA</name>
<keyword evidence="6" id="KW-1185">Reference proteome</keyword>
<dbReference type="PRINTS" id="PR00301">
    <property type="entry name" value="HEATSHOCK70"/>
</dbReference>
<dbReference type="SUPFAM" id="SSF53067">
    <property type="entry name" value="Actin-like ATPase domain"/>
    <property type="match status" value="2"/>
</dbReference>
<dbReference type="Pfam" id="PF00012">
    <property type="entry name" value="HSP70"/>
    <property type="match status" value="1"/>
</dbReference>
<feature type="compositionally biased region" description="Low complexity" evidence="4">
    <location>
        <begin position="583"/>
        <end position="597"/>
    </location>
</feature>
<evidence type="ECO:0000256" key="1">
    <source>
        <dbReference type="ARBA" id="ARBA00022741"/>
    </source>
</evidence>
<sequence>MKRSITAGIDFGNQACVLSIPSRYGIDIVLNQSSNRKTPTIIGYDNDRRYSGEFALQQQMMNISNTITNIKRLICLEYSSIERKEISNTVSYTIINSENDKFSSIQLQNEQILRPEQVIAYLLKSLLEIIQMKNPDMHQIVLTVPPWWNDNQRRSILHSASIANIKIASLLNSTTAAAVAYVKIHSDRFPVESGSIMNVIFIDIGDTSMNVAVASLTAKSVDMRSFVANKEISGHFFTEKLNDYLIEKVQEKYNIDPKSNKRAIARFQQATEKVKKALSANPVMMFEVPSLMNDIDVSITVKRDDFNKLFENTIEKIESIIGQSLKDANLSKEEVSAVEFLGGASRMPAIKAVIKNFFGFEPMMSLDLDECFAIGAGYIAAKEDGYNIGIDTINSILPFEICVEYEEDGQKCSQKVFMKNSRIPSRKTFSIPVENRSSFVLLSDGVVIGSGTIATDRKEKVLVDVSVLLDSFGLINVCSASYSVEHNADNRVEEEKVMNESKTAINNETQNNEQNQDKTNQTDKVTQNENKPSEKVNDANEADSILIQEETDDNADDIKNDGGQSSQKGGEKSEEVEKDERASTNASTAKSADSSTALLEGQKKPEANEDGQAGKEGSKKTVFKATFSYTPLNSFSPEVISEFAKLEEEMTAKDKNEMEIDNTKNKLESLIFTIENELNSLVSTTDAERADISKIKEKVTTVHNWFEENEFERLALSDYKEKVSELNEQINKLYEYKKYQTNLSILDELKQQLMTDFQLLKCDTERSNTKESILLQNEISGHMSHIDEMMMLPKPDVCKFDIDSLDKRVTEMNCKTETFQNTPFEKVPSQKVENSKVGKSKVNVVNLTNDDLSKPSKPHKSAVNPQKSRIKLPPLSPKAKEKDTNFQSKKPASKPKVAPPIVHPQSKVSPRQRTSANPPSFQPKKRNVTTAPRK</sequence>
<dbReference type="SUPFAM" id="SSF100934">
    <property type="entry name" value="Heat shock protein 70kD (HSP70), C-terminal subdomain"/>
    <property type="match status" value="1"/>
</dbReference>
<evidence type="ECO:0000256" key="4">
    <source>
        <dbReference type="SAM" id="MobiDB-lite"/>
    </source>
</evidence>
<protein>
    <recommendedName>
        <fullName evidence="7">DnaK protein</fullName>
    </recommendedName>
</protein>
<feature type="compositionally biased region" description="Basic residues" evidence="4">
    <location>
        <begin position="923"/>
        <end position="934"/>
    </location>
</feature>
<feature type="compositionally biased region" description="Basic and acidic residues" evidence="4">
    <location>
        <begin position="569"/>
        <end position="582"/>
    </location>
</feature>
<dbReference type="EMBL" id="JAPFFF010000048">
    <property type="protein sequence ID" value="KAK8840178.1"/>
    <property type="molecule type" value="Genomic_DNA"/>
</dbReference>
<feature type="compositionally biased region" description="Low complexity" evidence="4">
    <location>
        <begin position="506"/>
        <end position="523"/>
    </location>
</feature>
<evidence type="ECO:0000313" key="5">
    <source>
        <dbReference type="EMBL" id="KAK8840178.1"/>
    </source>
</evidence>
<keyword evidence="2" id="KW-0067">ATP-binding</keyword>
<evidence type="ECO:0000256" key="3">
    <source>
        <dbReference type="SAM" id="Coils"/>
    </source>
</evidence>
<dbReference type="InterPro" id="IPR018181">
    <property type="entry name" value="Heat_shock_70_CS"/>
</dbReference>
<organism evidence="5 6">
    <name type="scientific">Tritrichomonas musculus</name>
    <dbReference type="NCBI Taxonomy" id="1915356"/>
    <lineage>
        <taxon>Eukaryota</taxon>
        <taxon>Metamonada</taxon>
        <taxon>Parabasalia</taxon>
        <taxon>Tritrichomonadida</taxon>
        <taxon>Tritrichomonadidae</taxon>
        <taxon>Tritrichomonas</taxon>
    </lineage>
</organism>
<dbReference type="InterPro" id="IPR029048">
    <property type="entry name" value="HSP70_C_sf"/>
</dbReference>
<feature type="region of interest" description="Disordered" evidence="4">
    <location>
        <begin position="847"/>
        <end position="934"/>
    </location>
</feature>
<dbReference type="Gene3D" id="1.20.1270.10">
    <property type="match status" value="1"/>
</dbReference>
<feature type="compositionally biased region" description="Polar residues" evidence="4">
    <location>
        <begin position="906"/>
        <end position="919"/>
    </location>
</feature>
<keyword evidence="1" id="KW-0547">Nucleotide-binding</keyword>
<dbReference type="Gene3D" id="3.90.640.10">
    <property type="entry name" value="Actin, Chain A, domain 4"/>
    <property type="match status" value="1"/>
</dbReference>
<dbReference type="PANTHER" id="PTHR45639:SF4">
    <property type="entry name" value="HSC70CB, ISOFORM G"/>
    <property type="match status" value="1"/>
</dbReference>
<keyword evidence="3" id="KW-0175">Coiled coil</keyword>
<evidence type="ECO:0008006" key="7">
    <source>
        <dbReference type="Google" id="ProtNLM"/>
    </source>
</evidence>
<reference evidence="5 6" key="1">
    <citation type="submission" date="2024-04" db="EMBL/GenBank/DDBJ databases">
        <title>Tritrichomonas musculus Genome.</title>
        <authorList>
            <person name="Alves-Ferreira E."/>
            <person name="Grigg M."/>
            <person name="Lorenzi H."/>
            <person name="Galac M."/>
        </authorList>
    </citation>
    <scope>NUCLEOTIDE SEQUENCE [LARGE SCALE GENOMIC DNA]</scope>
    <source>
        <strain evidence="5 6">EAF2021</strain>
    </source>
</reference>
<gene>
    <name evidence="5" type="ORF">M9Y10_031118</name>
</gene>
<feature type="region of interest" description="Disordered" evidence="4">
    <location>
        <begin position="505"/>
        <end position="618"/>
    </location>
</feature>
<comment type="caution">
    <text evidence="5">The sequence shown here is derived from an EMBL/GenBank/DDBJ whole genome shotgun (WGS) entry which is preliminary data.</text>
</comment>
<evidence type="ECO:0000313" key="6">
    <source>
        <dbReference type="Proteomes" id="UP001470230"/>
    </source>
</evidence>
<feature type="coiled-coil region" evidence="3">
    <location>
        <begin position="709"/>
        <end position="736"/>
    </location>
</feature>
<accession>A0ABR2H1U6</accession>
<evidence type="ECO:0000256" key="2">
    <source>
        <dbReference type="ARBA" id="ARBA00022840"/>
    </source>
</evidence>
<dbReference type="InterPro" id="IPR043129">
    <property type="entry name" value="ATPase_NBD"/>
</dbReference>
<dbReference type="Gene3D" id="3.30.420.40">
    <property type="match status" value="2"/>
</dbReference>
<dbReference type="PANTHER" id="PTHR45639">
    <property type="entry name" value="HSC70CB, ISOFORM G-RELATED"/>
    <property type="match status" value="1"/>
</dbReference>
<dbReference type="InterPro" id="IPR013126">
    <property type="entry name" value="Hsp_70_fam"/>
</dbReference>
<dbReference type="Gene3D" id="3.30.30.30">
    <property type="match status" value="1"/>
</dbReference>